<dbReference type="GO" id="GO:0005739">
    <property type="term" value="C:mitochondrion"/>
    <property type="evidence" value="ECO:0007669"/>
    <property type="project" value="TreeGrafter"/>
</dbReference>
<keyword evidence="3" id="KW-1185">Reference proteome</keyword>
<name>A0A9W6TB96_9STRA</name>
<dbReference type="Gene3D" id="3.90.180.10">
    <property type="entry name" value="Medium-chain alcohol dehydrogenases, catalytic domain"/>
    <property type="match status" value="1"/>
</dbReference>
<gene>
    <name evidence="2" type="ORF">Plil01_000001800</name>
</gene>
<dbReference type="GO" id="GO:0016491">
    <property type="term" value="F:oxidoreductase activity"/>
    <property type="evidence" value="ECO:0007669"/>
    <property type="project" value="TreeGrafter"/>
</dbReference>
<organism evidence="2 3">
    <name type="scientific">Phytophthora lilii</name>
    <dbReference type="NCBI Taxonomy" id="2077276"/>
    <lineage>
        <taxon>Eukaryota</taxon>
        <taxon>Sar</taxon>
        <taxon>Stramenopiles</taxon>
        <taxon>Oomycota</taxon>
        <taxon>Peronosporomycetes</taxon>
        <taxon>Peronosporales</taxon>
        <taxon>Peronosporaceae</taxon>
        <taxon>Phytophthora</taxon>
    </lineage>
</organism>
<comment type="caution">
    <text evidence="2">The sequence shown here is derived from an EMBL/GenBank/DDBJ whole genome shotgun (WGS) entry which is preliminary data.</text>
</comment>
<protein>
    <submittedName>
        <fullName evidence="2">Unnamed protein product</fullName>
    </submittedName>
</protein>
<dbReference type="PANTHER" id="PTHR43677:SF3">
    <property type="entry name" value="PROSTAGLANDIN REDUCTASE 3"/>
    <property type="match status" value="1"/>
</dbReference>
<accession>A0A9W6TB96</accession>
<evidence type="ECO:0000313" key="3">
    <source>
        <dbReference type="Proteomes" id="UP001165083"/>
    </source>
</evidence>
<dbReference type="PANTHER" id="PTHR43677">
    <property type="entry name" value="SHORT-CHAIN DEHYDROGENASE/REDUCTASE"/>
    <property type="match status" value="1"/>
</dbReference>
<dbReference type="Pfam" id="PF08240">
    <property type="entry name" value="ADH_N"/>
    <property type="match status" value="1"/>
</dbReference>
<evidence type="ECO:0000313" key="2">
    <source>
        <dbReference type="EMBL" id="GMF09082.1"/>
    </source>
</evidence>
<dbReference type="AlphaFoldDB" id="A0A9W6TB96"/>
<evidence type="ECO:0000259" key="1">
    <source>
        <dbReference type="Pfam" id="PF08240"/>
    </source>
</evidence>
<feature type="domain" description="Alcohol dehydrogenase-like N-terminal" evidence="1">
    <location>
        <begin position="33"/>
        <end position="92"/>
    </location>
</feature>
<dbReference type="Proteomes" id="UP001165083">
    <property type="component" value="Unassembled WGS sequence"/>
</dbReference>
<dbReference type="OrthoDB" id="48317at2759"/>
<sequence>MPSYRRLEVHTKSTDFRAATRLVTEPQLPSPGANCVVVKNRFVGINATDVNVTNGAYTGALPPPFGCGLDAVGEVLEVGAGVTDVHVGDAVAYRSEKQL</sequence>
<dbReference type="InterPro" id="IPR051397">
    <property type="entry name" value="Zn-ADH-like_protein"/>
</dbReference>
<dbReference type="SUPFAM" id="SSF50129">
    <property type="entry name" value="GroES-like"/>
    <property type="match status" value="1"/>
</dbReference>
<reference evidence="2" key="1">
    <citation type="submission" date="2023-04" db="EMBL/GenBank/DDBJ databases">
        <title>Phytophthora lilii NBRC 32176.</title>
        <authorList>
            <person name="Ichikawa N."/>
            <person name="Sato H."/>
            <person name="Tonouchi N."/>
        </authorList>
    </citation>
    <scope>NUCLEOTIDE SEQUENCE</scope>
    <source>
        <strain evidence="2">NBRC 32176</strain>
    </source>
</reference>
<dbReference type="EMBL" id="BSXW01000001">
    <property type="protein sequence ID" value="GMF09082.1"/>
    <property type="molecule type" value="Genomic_DNA"/>
</dbReference>
<dbReference type="InterPro" id="IPR011032">
    <property type="entry name" value="GroES-like_sf"/>
</dbReference>
<dbReference type="InterPro" id="IPR013154">
    <property type="entry name" value="ADH-like_N"/>
</dbReference>
<proteinExistence type="predicted"/>